<comment type="caution">
    <text evidence="1">The sequence shown here is derived from an EMBL/GenBank/DDBJ whole genome shotgun (WGS) entry which is preliminary data.</text>
</comment>
<proteinExistence type="predicted"/>
<dbReference type="AlphaFoldDB" id="A0A133VDG8"/>
<evidence type="ECO:0000313" key="1">
    <source>
        <dbReference type="EMBL" id="KXB04457.1"/>
    </source>
</evidence>
<organism evidence="1 2">
    <name type="scientific">candidate division MSBL1 archaeon SCGC-AAA382A13</name>
    <dbReference type="NCBI Taxonomy" id="1698279"/>
    <lineage>
        <taxon>Archaea</taxon>
        <taxon>Methanobacteriati</taxon>
        <taxon>Methanobacteriota</taxon>
        <taxon>candidate division MSBL1</taxon>
    </lineage>
</organism>
<evidence type="ECO:0000313" key="2">
    <source>
        <dbReference type="Proteomes" id="UP000070311"/>
    </source>
</evidence>
<sequence length="114" mass="13256">MPKSKKQKKLDEIVGKLRNDNFDYIPQEEKEINWSKYDEAQINEINDMLLLIRDVVDGAARRLDLDIEEPEGRGRPPLPAPDLAKAVLIQQYFDVSNRITAGLVLLFKEKMRFE</sequence>
<accession>A0A133VDG8</accession>
<name>A0A133VDG8_9EURY</name>
<gene>
    <name evidence="1" type="ORF">AKJ50_02380</name>
</gene>
<protein>
    <submittedName>
        <fullName evidence="1">Uncharacterized protein</fullName>
    </submittedName>
</protein>
<reference evidence="1 2" key="1">
    <citation type="journal article" date="2016" name="Sci. Rep.">
        <title>Metabolic traits of an uncultured archaeal lineage -MSBL1- from brine pools of the Red Sea.</title>
        <authorList>
            <person name="Mwirichia R."/>
            <person name="Alam I."/>
            <person name="Rashid M."/>
            <person name="Vinu M."/>
            <person name="Ba-Alawi W."/>
            <person name="Anthony Kamau A."/>
            <person name="Kamanda Ngugi D."/>
            <person name="Goker M."/>
            <person name="Klenk H.P."/>
            <person name="Bajic V."/>
            <person name="Stingl U."/>
        </authorList>
    </citation>
    <scope>NUCLEOTIDE SEQUENCE [LARGE SCALE GENOMIC DNA]</scope>
    <source>
        <strain evidence="1">SCGC-AAA382A13</strain>
    </source>
</reference>
<dbReference type="EMBL" id="LHYD01000061">
    <property type="protein sequence ID" value="KXB04457.1"/>
    <property type="molecule type" value="Genomic_DNA"/>
</dbReference>
<feature type="non-terminal residue" evidence="1">
    <location>
        <position position="114"/>
    </location>
</feature>
<dbReference type="Proteomes" id="UP000070311">
    <property type="component" value="Unassembled WGS sequence"/>
</dbReference>
<keyword evidence="2" id="KW-1185">Reference proteome</keyword>